<comment type="caution">
    <text evidence="10">The sequence shown here is derived from an EMBL/GenBank/DDBJ whole genome shotgun (WGS) entry which is preliminary data.</text>
</comment>
<dbReference type="InterPro" id="IPR034732">
    <property type="entry name" value="EPHD"/>
</dbReference>
<feature type="domain" description="PHD-type" evidence="8">
    <location>
        <begin position="35"/>
        <end position="86"/>
    </location>
</feature>
<dbReference type="InterPro" id="IPR011011">
    <property type="entry name" value="Znf_FYVE_PHD"/>
</dbReference>
<accession>A0A4Z2HDK4</accession>
<keyword evidence="1" id="KW-0479">Metal-binding</keyword>
<dbReference type="OrthoDB" id="308383at2759"/>
<evidence type="ECO:0000313" key="11">
    <source>
        <dbReference type="Proteomes" id="UP000314294"/>
    </source>
</evidence>
<feature type="compositionally biased region" description="Polar residues" evidence="7">
    <location>
        <begin position="1061"/>
        <end position="1083"/>
    </location>
</feature>
<reference evidence="10 11" key="1">
    <citation type="submission" date="2019-03" db="EMBL/GenBank/DDBJ databases">
        <title>First draft genome of Liparis tanakae, snailfish: a comprehensive survey of snailfish specific genes.</title>
        <authorList>
            <person name="Kim W."/>
            <person name="Song I."/>
            <person name="Jeong J.-H."/>
            <person name="Kim D."/>
            <person name="Kim S."/>
            <person name="Ryu S."/>
            <person name="Song J.Y."/>
            <person name="Lee S.K."/>
        </authorList>
    </citation>
    <scope>NUCLEOTIDE SEQUENCE [LARGE SCALE GENOMIC DNA]</scope>
    <source>
        <tissue evidence="10">Muscle</tissue>
    </source>
</reference>
<keyword evidence="5" id="KW-0804">Transcription</keyword>
<dbReference type="InterPro" id="IPR001965">
    <property type="entry name" value="Znf_PHD"/>
</dbReference>
<keyword evidence="10" id="KW-0489">Methyltransferase</keyword>
<sequence length="1179" mass="128227">MSFIPRTLQSEDCAVQNVWLMGGLSVLTCVPTTPQPVCLLCASKGRHEMIFCQICCEPFHSFCLSPEERPKKESKENWCCRRCKFCHVCGRRSKSTKVCMTCIRCKSCGVTPGKSWDLSWNHEQDLCPDCTSLHKKDELFGLLSNQPEDVCFTCSPCSEDQTEHGSLKKELQSRLIAGLEEVLTDLLSNDTTQHLRMCKMKAFHADVVSVMRKWLKEEEILPQDQRPTSQARARYVKRCDRCGQSGATVGCCLATCQSNFHFMCARAQNCVFQLDRKVYCFSHRDLVSAKMVSGKGFEVPRRVYVDFDGINLRRKFLTGLDPESINMTIGTALPKPHHILTLRDLEDPRRPRRLSSRSRCSSSPTDSDAAVQMTLRSGGAAHSRCALFSSPPKSSNLGPASPPLSRQNSASPVWSSPPRSNASISAALSPRRGAITHSPKGRQNFKITTPVSAEVPHDFLASSEAEDAAVATTNGISLAPDNLEEEVAHLMAQELPYTVFDPDTEVAVASMLNAKLEFDEALLTENVALHCGAQGGRGEAEGVAHDADMHGDNRENFEDEDSSHYLKFSRTVVCDAASSSETSRQLASTQSISQLDGADGGSESDESEAVDDGAQEPVGEEAENKLHANHNTPTKRLTVALKRLEPIFTVSKSAEPEFQGSCPPSEILEEGYGNDEMSFQEEVVQMSSEAPTPPDEVILDSNTGHFISAEDGTVVGPEITAVANKDDSSSSTDSVEGFKDDLTDLDYSPQCTPVPERKTKKSPASPMKTIIVKTARPVANFKRLSPKPFLPQQRKLKLMLPPRPNVTNASTSPAAATVCALPRTVTSPIVINGLNVPVQPGVSTGRTIAIRLDSSRTGGQQQGATPNQAGASSSPTPAPQVLLVNRQGQILIKDPRSNTYQSLSTNSPAYNKISQIAKILHSGNALQRSVPRVVIKPRATNVPSAGNSATSERKVIFRVVPMKSVGAPASSTPAPSAPAQSTPAPPNPAPSAPAPAAPASVQSVPEAAFSSIKESTAQAIIDRAMATHRDEPKTQPIILSKTLRPKAGLRGPSMFQYAEVSGQSQAAPSESPSGVPNEPNVSPQPAAAPPCHQVRVKRVSLVSERPSRKKSKMDFLRDPSSELDEVDEARYSKIIIFCSCFYCNLHNEVFFQLPKYNVQITMKEMLQCTFRLQLRMNYC</sequence>
<feature type="region of interest" description="Disordered" evidence="7">
    <location>
        <begin position="854"/>
        <end position="878"/>
    </location>
</feature>
<dbReference type="GO" id="GO:0008270">
    <property type="term" value="F:zinc ion binding"/>
    <property type="evidence" value="ECO:0007669"/>
    <property type="project" value="UniProtKB-KW"/>
</dbReference>
<feature type="region of interest" description="Disordered" evidence="7">
    <location>
        <begin position="966"/>
        <end position="1009"/>
    </location>
</feature>
<feature type="region of interest" description="Disordered" evidence="7">
    <location>
        <begin position="724"/>
        <end position="765"/>
    </location>
</feature>
<keyword evidence="2 6" id="KW-0863">Zinc-finger</keyword>
<dbReference type="SUPFAM" id="SSF57903">
    <property type="entry name" value="FYVE/PHD zinc finger"/>
    <property type="match status" value="1"/>
</dbReference>
<dbReference type="GO" id="GO:0045893">
    <property type="term" value="P:positive regulation of DNA-templated transcription"/>
    <property type="evidence" value="ECO:0007669"/>
    <property type="project" value="TreeGrafter"/>
</dbReference>
<dbReference type="PANTHER" id="PTHR45838">
    <property type="entry name" value="HISTONE-LYSINE-N-METHYLTRANSFERASE 2 KMT2 FAMILY MEMBER"/>
    <property type="match status" value="1"/>
</dbReference>
<evidence type="ECO:0000256" key="4">
    <source>
        <dbReference type="ARBA" id="ARBA00023015"/>
    </source>
</evidence>
<evidence type="ECO:0000259" key="8">
    <source>
        <dbReference type="PROSITE" id="PS50016"/>
    </source>
</evidence>
<keyword evidence="3" id="KW-0862">Zinc</keyword>
<dbReference type="InterPro" id="IPR013083">
    <property type="entry name" value="Znf_RING/FYVE/PHD"/>
</dbReference>
<protein>
    <submittedName>
        <fullName evidence="10">Histone-lysine N-methyltransferase 2A</fullName>
    </submittedName>
</protein>
<evidence type="ECO:0000259" key="9">
    <source>
        <dbReference type="PROSITE" id="PS51805"/>
    </source>
</evidence>
<dbReference type="PROSITE" id="PS51805">
    <property type="entry name" value="EPHD"/>
    <property type="match status" value="1"/>
</dbReference>
<dbReference type="AlphaFoldDB" id="A0A4Z2HDK4"/>
<feature type="region of interest" description="Disordered" evidence="7">
    <location>
        <begin position="344"/>
        <end position="370"/>
    </location>
</feature>
<evidence type="ECO:0000256" key="7">
    <source>
        <dbReference type="SAM" id="MobiDB-lite"/>
    </source>
</evidence>
<feature type="region of interest" description="Disordered" evidence="7">
    <location>
        <begin position="1059"/>
        <end position="1090"/>
    </location>
</feature>
<evidence type="ECO:0000256" key="1">
    <source>
        <dbReference type="ARBA" id="ARBA00022723"/>
    </source>
</evidence>
<name>A0A4Z2HDK4_9TELE</name>
<feature type="compositionally biased region" description="Low complexity" evidence="7">
    <location>
        <begin position="997"/>
        <end position="1008"/>
    </location>
</feature>
<feature type="compositionally biased region" description="Polar residues" evidence="7">
    <location>
        <begin position="581"/>
        <end position="594"/>
    </location>
</feature>
<dbReference type="SMART" id="SM00249">
    <property type="entry name" value="PHD"/>
    <property type="match status" value="2"/>
</dbReference>
<feature type="region of interest" description="Disordered" evidence="7">
    <location>
        <begin position="581"/>
        <end position="634"/>
    </location>
</feature>
<proteinExistence type="predicted"/>
<dbReference type="GO" id="GO:0032259">
    <property type="term" value="P:methylation"/>
    <property type="evidence" value="ECO:0007669"/>
    <property type="project" value="UniProtKB-KW"/>
</dbReference>
<feature type="compositionally biased region" description="Low complexity" evidence="7">
    <location>
        <begin position="967"/>
        <end position="982"/>
    </location>
</feature>
<feature type="region of interest" description="Disordered" evidence="7">
    <location>
        <begin position="382"/>
        <end position="424"/>
    </location>
</feature>
<evidence type="ECO:0000256" key="6">
    <source>
        <dbReference type="PROSITE-ProRule" id="PRU00146"/>
    </source>
</evidence>
<dbReference type="Pfam" id="PF00628">
    <property type="entry name" value="PHD"/>
    <property type="match status" value="1"/>
</dbReference>
<feature type="compositionally biased region" description="Basic and acidic residues" evidence="7">
    <location>
        <begin position="538"/>
        <end position="556"/>
    </location>
</feature>
<evidence type="ECO:0000313" key="10">
    <source>
        <dbReference type="EMBL" id="TNN63786.1"/>
    </source>
</evidence>
<dbReference type="PANTHER" id="PTHR45838:SF3">
    <property type="entry name" value="HISTONE-LYSINE N-METHYLTRANSFERASE 2B"/>
    <property type="match status" value="1"/>
</dbReference>
<dbReference type="PROSITE" id="PS50016">
    <property type="entry name" value="ZF_PHD_2"/>
    <property type="match status" value="1"/>
</dbReference>
<feature type="compositionally biased region" description="Acidic residues" evidence="7">
    <location>
        <begin position="602"/>
        <end position="621"/>
    </location>
</feature>
<dbReference type="Pfam" id="PF13771">
    <property type="entry name" value="zf-HC5HC2H"/>
    <property type="match status" value="1"/>
</dbReference>
<feature type="compositionally biased region" description="Polar residues" evidence="7">
    <location>
        <begin position="855"/>
        <end position="875"/>
    </location>
</feature>
<dbReference type="GO" id="GO:0042800">
    <property type="term" value="F:histone H3K4 methyltransferase activity"/>
    <property type="evidence" value="ECO:0007669"/>
    <property type="project" value="TreeGrafter"/>
</dbReference>
<dbReference type="InterPro" id="IPR019787">
    <property type="entry name" value="Znf_PHD-finger"/>
</dbReference>
<evidence type="ECO:0000256" key="5">
    <source>
        <dbReference type="ARBA" id="ARBA00023163"/>
    </source>
</evidence>
<organism evidence="10 11">
    <name type="scientific">Liparis tanakae</name>
    <name type="common">Tanaka's snailfish</name>
    <dbReference type="NCBI Taxonomy" id="230148"/>
    <lineage>
        <taxon>Eukaryota</taxon>
        <taxon>Metazoa</taxon>
        <taxon>Chordata</taxon>
        <taxon>Craniata</taxon>
        <taxon>Vertebrata</taxon>
        <taxon>Euteleostomi</taxon>
        <taxon>Actinopterygii</taxon>
        <taxon>Neopterygii</taxon>
        <taxon>Teleostei</taxon>
        <taxon>Neoteleostei</taxon>
        <taxon>Acanthomorphata</taxon>
        <taxon>Eupercaria</taxon>
        <taxon>Perciformes</taxon>
        <taxon>Cottioidei</taxon>
        <taxon>Cottales</taxon>
        <taxon>Liparidae</taxon>
        <taxon>Liparis</taxon>
    </lineage>
</organism>
<keyword evidence="11" id="KW-1185">Reference proteome</keyword>
<keyword evidence="10" id="KW-0808">Transferase</keyword>
<feature type="compositionally biased region" description="Polar residues" evidence="7">
    <location>
        <begin position="391"/>
        <end position="424"/>
    </location>
</feature>
<feature type="region of interest" description="Disordered" evidence="7">
    <location>
        <begin position="536"/>
        <end position="562"/>
    </location>
</feature>
<feature type="compositionally biased region" description="Pro residues" evidence="7">
    <location>
        <begin position="983"/>
        <end position="996"/>
    </location>
</feature>
<evidence type="ECO:0000256" key="2">
    <source>
        <dbReference type="ARBA" id="ARBA00022771"/>
    </source>
</evidence>
<dbReference type="EMBL" id="SRLO01000266">
    <property type="protein sequence ID" value="TNN63786.1"/>
    <property type="molecule type" value="Genomic_DNA"/>
</dbReference>
<dbReference type="GO" id="GO:0035097">
    <property type="term" value="C:histone methyltransferase complex"/>
    <property type="evidence" value="ECO:0007669"/>
    <property type="project" value="TreeGrafter"/>
</dbReference>
<feature type="domain" description="PHD-type" evidence="9">
    <location>
        <begin position="237"/>
        <end position="284"/>
    </location>
</feature>
<feature type="region of interest" description="Disordered" evidence="7">
    <location>
        <begin position="1026"/>
        <end position="1045"/>
    </location>
</feature>
<dbReference type="Proteomes" id="UP000314294">
    <property type="component" value="Unassembled WGS sequence"/>
</dbReference>
<gene>
    <name evidence="10" type="primary">Kmt2a</name>
    <name evidence="10" type="ORF">EYF80_025988</name>
</gene>
<keyword evidence="4" id="KW-0805">Transcription regulation</keyword>
<feature type="compositionally biased region" description="Low complexity" evidence="7">
    <location>
        <begin position="357"/>
        <end position="368"/>
    </location>
</feature>
<dbReference type="Gene3D" id="3.30.40.10">
    <property type="entry name" value="Zinc/RING finger domain, C3HC4 (zinc finger)"/>
    <property type="match status" value="2"/>
</dbReference>
<evidence type="ECO:0000256" key="3">
    <source>
        <dbReference type="ARBA" id="ARBA00022833"/>
    </source>
</evidence>